<organism evidence="2 3">
    <name type="scientific">Aspergillus leporis</name>
    <dbReference type="NCBI Taxonomy" id="41062"/>
    <lineage>
        <taxon>Eukaryota</taxon>
        <taxon>Fungi</taxon>
        <taxon>Dikarya</taxon>
        <taxon>Ascomycota</taxon>
        <taxon>Pezizomycotina</taxon>
        <taxon>Eurotiomycetes</taxon>
        <taxon>Eurotiomycetidae</taxon>
        <taxon>Eurotiales</taxon>
        <taxon>Aspergillaceae</taxon>
        <taxon>Aspergillus</taxon>
        <taxon>Aspergillus subgen. Circumdati</taxon>
    </lineage>
</organism>
<evidence type="ECO:0000256" key="1">
    <source>
        <dbReference type="SAM" id="Phobius"/>
    </source>
</evidence>
<gene>
    <name evidence="2" type="ORF">BDV29DRAFT_173368</name>
</gene>
<feature type="transmembrane region" description="Helical" evidence="1">
    <location>
        <begin position="98"/>
        <end position="120"/>
    </location>
</feature>
<evidence type="ECO:0000313" key="2">
    <source>
        <dbReference type="EMBL" id="KAB8074688.1"/>
    </source>
</evidence>
<evidence type="ECO:0000313" key="3">
    <source>
        <dbReference type="Proteomes" id="UP000326565"/>
    </source>
</evidence>
<reference evidence="2 3" key="1">
    <citation type="submission" date="2019-04" db="EMBL/GenBank/DDBJ databases">
        <title>Friends and foes A comparative genomics study of 23 Aspergillus species from section Flavi.</title>
        <authorList>
            <consortium name="DOE Joint Genome Institute"/>
            <person name="Kjaerbolling I."/>
            <person name="Vesth T."/>
            <person name="Frisvad J.C."/>
            <person name="Nybo J.L."/>
            <person name="Theobald S."/>
            <person name="Kildgaard S."/>
            <person name="Isbrandt T."/>
            <person name="Kuo A."/>
            <person name="Sato A."/>
            <person name="Lyhne E.K."/>
            <person name="Kogle M.E."/>
            <person name="Wiebenga A."/>
            <person name="Kun R.S."/>
            <person name="Lubbers R.J."/>
            <person name="Makela M.R."/>
            <person name="Barry K."/>
            <person name="Chovatia M."/>
            <person name="Clum A."/>
            <person name="Daum C."/>
            <person name="Haridas S."/>
            <person name="He G."/>
            <person name="LaButti K."/>
            <person name="Lipzen A."/>
            <person name="Mondo S."/>
            <person name="Riley R."/>
            <person name="Salamov A."/>
            <person name="Simmons B.A."/>
            <person name="Magnuson J.K."/>
            <person name="Henrissat B."/>
            <person name="Mortensen U.H."/>
            <person name="Larsen T.O."/>
            <person name="Devries R.P."/>
            <person name="Grigoriev I.V."/>
            <person name="Machida M."/>
            <person name="Baker S.E."/>
            <person name="Andersen M.R."/>
        </authorList>
    </citation>
    <scope>NUCLEOTIDE SEQUENCE [LARGE SCALE GENOMIC DNA]</scope>
    <source>
        <strain evidence="2 3">CBS 151.66</strain>
    </source>
</reference>
<name>A0A5N5X1L8_9EURO</name>
<keyword evidence="1" id="KW-0472">Membrane</keyword>
<feature type="transmembrane region" description="Helical" evidence="1">
    <location>
        <begin position="48"/>
        <end position="69"/>
    </location>
</feature>
<accession>A0A5N5X1L8</accession>
<dbReference type="AlphaFoldDB" id="A0A5N5X1L8"/>
<keyword evidence="3" id="KW-1185">Reference proteome</keyword>
<sequence length="126" mass="14305">MMDIPLHLKSMMTLNSARGFFDGPLPSAPVTVDFDWSISNPSLPQTRLSFPILLFLSLPLSLLSLTYTVPLRRPLGSSPLQFPASAVALDLRHPSFLFFIYTPYIIFIFIIFIIFILYSFKSIFIT</sequence>
<dbReference type="EMBL" id="ML732206">
    <property type="protein sequence ID" value="KAB8074688.1"/>
    <property type="molecule type" value="Genomic_DNA"/>
</dbReference>
<proteinExistence type="predicted"/>
<dbReference type="Proteomes" id="UP000326565">
    <property type="component" value="Unassembled WGS sequence"/>
</dbReference>
<keyword evidence="1" id="KW-0812">Transmembrane</keyword>
<keyword evidence="1" id="KW-1133">Transmembrane helix</keyword>
<protein>
    <submittedName>
        <fullName evidence="2">Uncharacterized protein</fullName>
    </submittedName>
</protein>